<organism evidence="1 2">
    <name type="scientific">Paralvinella palmiformis</name>
    <dbReference type="NCBI Taxonomy" id="53620"/>
    <lineage>
        <taxon>Eukaryota</taxon>
        <taxon>Metazoa</taxon>
        <taxon>Spiralia</taxon>
        <taxon>Lophotrochozoa</taxon>
        <taxon>Annelida</taxon>
        <taxon>Polychaeta</taxon>
        <taxon>Sedentaria</taxon>
        <taxon>Canalipalpata</taxon>
        <taxon>Terebellida</taxon>
        <taxon>Terebelliformia</taxon>
        <taxon>Alvinellidae</taxon>
        <taxon>Paralvinella</taxon>
    </lineage>
</organism>
<accession>A0AAD9JVR5</accession>
<dbReference type="AlphaFoldDB" id="A0AAD9JVR5"/>
<name>A0AAD9JVR5_9ANNE</name>
<evidence type="ECO:0000313" key="1">
    <source>
        <dbReference type="EMBL" id="KAK2159726.1"/>
    </source>
</evidence>
<sequence>MCILDAVRRNLCSYIFKIFSGSDTSNYYFIQTRHKVVIVVRFIFNWKKWKFQTVEHIENIM</sequence>
<proteinExistence type="predicted"/>
<comment type="caution">
    <text evidence="1">The sequence shown here is derived from an EMBL/GenBank/DDBJ whole genome shotgun (WGS) entry which is preliminary data.</text>
</comment>
<dbReference type="Proteomes" id="UP001208570">
    <property type="component" value="Unassembled WGS sequence"/>
</dbReference>
<gene>
    <name evidence="1" type="ORF">LSH36_147g02013</name>
</gene>
<keyword evidence="2" id="KW-1185">Reference proteome</keyword>
<reference evidence="1" key="1">
    <citation type="journal article" date="2023" name="Mol. Biol. Evol.">
        <title>Third-Generation Sequencing Reveals the Adaptive Role of the Epigenome in Three Deep-Sea Polychaetes.</title>
        <authorList>
            <person name="Perez M."/>
            <person name="Aroh O."/>
            <person name="Sun Y."/>
            <person name="Lan Y."/>
            <person name="Juniper S.K."/>
            <person name="Young C.R."/>
            <person name="Angers B."/>
            <person name="Qian P.Y."/>
        </authorList>
    </citation>
    <scope>NUCLEOTIDE SEQUENCE</scope>
    <source>
        <strain evidence="1">P08H-3</strain>
    </source>
</reference>
<protein>
    <submittedName>
        <fullName evidence="1">Uncharacterized protein</fullName>
    </submittedName>
</protein>
<evidence type="ECO:0000313" key="2">
    <source>
        <dbReference type="Proteomes" id="UP001208570"/>
    </source>
</evidence>
<dbReference type="EMBL" id="JAODUP010000147">
    <property type="protein sequence ID" value="KAK2159726.1"/>
    <property type="molecule type" value="Genomic_DNA"/>
</dbReference>